<dbReference type="Gene3D" id="3.90.220.20">
    <property type="entry name" value="DNA methylase specificity domains"/>
    <property type="match status" value="2"/>
</dbReference>
<dbReference type="SUPFAM" id="SSF116734">
    <property type="entry name" value="DNA methylase specificity domain"/>
    <property type="match status" value="2"/>
</dbReference>
<dbReference type="Gene3D" id="1.10.287.1120">
    <property type="entry name" value="Bipartite methylase S protein"/>
    <property type="match status" value="1"/>
</dbReference>
<evidence type="ECO:0000259" key="4">
    <source>
        <dbReference type="Pfam" id="PF01420"/>
    </source>
</evidence>
<keyword evidence="5" id="KW-0378">Hydrolase</keyword>
<protein>
    <submittedName>
        <fullName evidence="5">Restriction endonuclease subunit S</fullName>
    </submittedName>
</protein>
<dbReference type="InterPro" id="IPR044946">
    <property type="entry name" value="Restrct_endonuc_typeI_TRD_sf"/>
</dbReference>
<keyword evidence="5" id="KW-0255">Endonuclease</keyword>
<sequence>MSATPVGYKQTEVGVIPDDWETGTMLGISRQIMDFRGRTPKKLGMNWGGDIPALSAGNVRMGFIDFDQECYFGSDVLYSLWMTRGDLAKGDVLFTTEAPLGNVALVPDDRKYILSQRTVLIQVVKQRTSSEFLFQMMRSDAFQRMLTDYSSGSTAKGIQRKKFEQLCVALPPLDEQEAIAEALSDADALIESLEQLVTKKRYLKQGVMQDLLTGKKRLPGFSGKWEVMGLDTVAEIRSGGTPSTNQPEYWDGDILWCTPTDITGLKGGKYLAQTSRTISGQGLRCSSAEIIPPNSVVMTSRATIGECAINVVPVATNQGFKNFVPFETTDGEFLYYFLQTRKQEFISLCGGSTFLEIGKTQLAAFEITVPKDKLEQTAIAAILSDMDAEIADLEAHLTKARAIKQGMMNQLLTGKIRLI</sequence>
<evidence type="ECO:0000313" key="5">
    <source>
        <dbReference type="EMBL" id="QPI51883.1"/>
    </source>
</evidence>
<keyword evidence="3" id="KW-0238">DNA-binding</keyword>
<keyword evidence="2" id="KW-0680">Restriction system</keyword>
<gene>
    <name evidence="5" type="ORF">IV454_10505</name>
</gene>
<dbReference type="PANTHER" id="PTHR30408">
    <property type="entry name" value="TYPE-1 RESTRICTION ENZYME ECOKI SPECIFICITY PROTEIN"/>
    <property type="match status" value="1"/>
</dbReference>
<evidence type="ECO:0000256" key="2">
    <source>
        <dbReference type="ARBA" id="ARBA00022747"/>
    </source>
</evidence>
<dbReference type="GO" id="GO:0004519">
    <property type="term" value="F:endonuclease activity"/>
    <property type="evidence" value="ECO:0007669"/>
    <property type="project" value="UniProtKB-KW"/>
</dbReference>
<dbReference type="InterPro" id="IPR052021">
    <property type="entry name" value="Type-I_RS_S_subunit"/>
</dbReference>
<dbReference type="CDD" id="cd17273">
    <property type="entry name" value="RMtype1_S_EcoJA69PI-TRD1-CR1_like"/>
    <property type="match status" value="1"/>
</dbReference>
<reference evidence="5 6" key="1">
    <citation type="submission" date="2020-11" db="EMBL/GenBank/DDBJ databases">
        <authorList>
            <person name="Sun Q."/>
        </authorList>
    </citation>
    <scope>NUCLEOTIDE SEQUENCE [LARGE SCALE GENOMIC DNA]</scope>
    <source>
        <strain evidence="5 6">P8398</strain>
    </source>
</reference>
<evidence type="ECO:0000256" key="1">
    <source>
        <dbReference type="ARBA" id="ARBA00010923"/>
    </source>
</evidence>
<dbReference type="CDD" id="cd17246">
    <property type="entry name" value="RMtype1_S_SonII-TRD2-CR2_like"/>
    <property type="match status" value="1"/>
</dbReference>
<proteinExistence type="inferred from homology"/>
<feature type="domain" description="Type I restriction modification DNA specificity" evidence="4">
    <location>
        <begin position="17"/>
        <end position="195"/>
    </location>
</feature>
<dbReference type="Pfam" id="PF01420">
    <property type="entry name" value="Methylase_S"/>
    <property type="match status" value="2"/>
</dbReference>
<name>A0AA48WHL8_9BURK</name>
<keyword evidence="5" id="KW-0540">Nuclease</keyword>
<dbReference type="PANTHER" id="PTHR30408:SF13">
    <property type="entry name" value="TYPE I RESTRICTION ENZYME HINDI SPECIFICITY SUBUNIT"/>
    <property type="match status" value="1"/>
</dbReference>
<keyword evidence="6" id="KW-1185">Reference proteome</keyword>
<comment type="similarity">
    <text evidence="1">Belongs to the type-I restriction system S methylase family.</text>
</comment>
<dbReference type="Proteomes" id="UP000662888">
    <property type="component" value="Chromosome"/>
</dbReference>
<accession>A0AA48WHL8</accession>
<dbReference type="RefSeq" id="WP_206091405.1">
    <property type="nucleotide sequence ID" value="NZ_CP065053.1"/>
</dbReference>
<feature type="domain" description="Type I restriction modification DNA specificity" evidence="4">
    <location>
        <begin position="224"/>
        <end position="397"/>
    </location>
</feature>
<dbReference type="EMBL" id="CP065053">
    <property type="protein sequence ID" value="QPI51883.1"/>
    <property type="molecule type" value="Genomic_DNA"/>
</dbReference>
<dbReference type="InterPro" id="IPR000055">
    <property type="entry name" value="Restrct_endonuc_typeI_TRD"/>
</dbReference>
<evidence type="ECO:0000313" key="6">
    <source>
        <dbReference type="Proteomes" id="UP000662888"/>
    </source>
</evidence>
<organism evidence="5 6">
    <name type="scientific">Massilia antarctica</name>
    <dbReference type="NCBI Taxonomy" id="2765360"/>
    <lineage>
        <taxon>Bacteria</taxon>
        <taxon>Pseudomonadati</taxon>
        <taxon>Pseudomonadota</taxon>
        <taxon>Betaproteobacteria</taxon>
        <taxon>Burkholderiales</taxon>
        <taxon>Oxalobacteraceae</taxon>
        <taxon>Telluria group</taxon>
        <taxon>Massilia</taxon>
    </lineage>
</organism>
<evidence type="ECO:0000256" key="3">
    <source>
        <dbReference type="ARBA" id="ARBA00023125"/>
    </source>
</evidence>